<keyword evidence="2" id="KW-1185">Reference proteome</keyword>
<evidence type="ECO:0000313" key="2">
    <source>
        <dbReference type="Proteomes" id="UP000247810"/>
    </source>
</evidence>
<protein>
    <submittedName>
        <fullName evidence="1">Uncharacterized protein</fullName>
    </submittedName>
</protein>
<gene>
    <name evidence="1" type="ORF">BO71DRAFT_39172</name>
</gene>
<dbReference type="Proteomes" id="UP000247810">
    <property type="component" value="Unassembled WGS sequence"/>
</dbReference>
<dbReference type="AlphaFoldDB" id="A0A319D3B7"/>
<accession>A0A319D3B7</accession>
<organism evidence="1 2">
    <name type="scientific">Aspergillus ellipticus CBS 707.79</name>
    <dbReference type="NCBI Taxonomy" id="1448320"/>
    <lineage>
        <taxon>Eukaryota</taxon>
        <taxon>Fungi</taxon>
        <taxon>Dikarya</taxon>
        <taxon>Ascomycota</taxon>
        <taxon>Pezizomycotina</taxon>
        <taxon>Eurotiomycetes</taxon>
        <taxon>Eurotiomycetidae</taxon>
        <taxon>Eurotiales</taxon>
        <taxon>Aspergillaceae</taxon>
        <taxon>Aspergillus</taxon>
        <taxon>Aspergillus subgen. Circumdati</taxon>
    </lineage>
</organism>
<proteinExistence type="predicted"/>
<reference evidence="1 2" key="1">
    <citation type="submission" date="2018-02" db="EMBL/GenBank/DDBJ databases">
        <title>The genomes of Aspergillus section Nigri reveals drivers in fungal speciation.</title>
        <authorList>
            <consortium name="DOE Joint Genome Institute"/>
            <person name="Vesth T.C."/>
            <person name="Nybo J."/>
            <person name="Theobald S."/>
            <person name="Brandl J."/>
            <person name="Frisvad J.C."/>
            <person name="Nielsen K.F."/>
            <person name="Lyhne E.K."/>
            <person name="Kogle M.E."/>
            <person name="Kuo A."/>
            <person name="Riley R."/>
            <person name="Clum A."/>
            <person name="Nolan M."/>
            <person name="Lipzen A."/>
            <person name="Salamov A."/>
            <person name="Henrissat B."/>
            <person name="Wiebenga A."/>
            <person name="De vries R.P."/>
            <person name="Grigoriev I.V."/>
            <person name="Mortensen U.H."/>
            <person name="Andersen M.R."/>
            <person name="Baker S.E."/>
        </authorList>
    </citation>
    <scope>NUCLEOTIDE SEQUENCE [LARGE SCALE GENOMIC DNA]</scope>
    <source>
        <strain evidence="1 2">CBS 707.79</strain>
    </source>
</reference>
<sequence>MWFFLQGCRRRAGHERGGGFINRTEYEMRLEVQRSPGDVTGQVLKWCWAKEKTTVLSKLYHDGGEQEQLPFLSRPCEISGEEGRADRCPEVRRKWLAWIGQSESQLRWSDLRFLHDAVERTCALQLICTYVLLLGLIDLLIRR</sequence>
<evidence type="ECO:0000313" key="1">
    <source>
        <dbReference type="EMBL" id="PYH91770.1"/>
    </source>
</evidence>
<name>A0A319D3B7_9EURO</name>
<dbReference type="EMBL" id="KZ825934">
    <property type="protein sequence ID" value="PYH91770.1"/>
    <property type="molecule type" value="Genomic_DNA"/>
</dbReference>
<dbReference type="VEuPathDB" id="FungiDB:BO71DRAFT_39172"/>